<dbReference type="AlphaFoldDB" id="A0A3M2WYC7"/>
<accession>A0A3M2WYC7</accession>
<sequence>MPITRDEVCVDYRARYQRKNEMGGVQYVEPEISQASRVEIDDFLELLQCEASRGHFTGLKSNTMVTQYASELQSANDALSSGKPAMVMTYAIKAQGQAIGLCVLRAIEDPTILDLNVLLISPNWRNRGFGRWVINAFREEMKNSGRRLQVRCMPASISMMSLLVQMGFREIPQPFGSVRYFSCS</sequence>
<proteinExistence type="predicted"/>
<protein>
    <submittedName>
        <fullName evidence="2">GCN5-related N-acetyltransferase</fullName>
    </submittedName>
</protein>
<feature type="domain" description="N-acetyltransferase" evidence="1">
    <location>
        <begin position="30"/>
        <end position="184"/>
    </location>
</feature>
<dbReference type="InterPro" id="IPR016181">
    <property type="entry name" value="Acyl_CoA_acyltransferase"/>
</dbReference>
<organism evidence="2 3">
    <name type="scientific">Pseudomonas syringae pv. maculicola</name>
    <dbReference type="NCBI Taxonomy" id="59511"/>
    <lineage>
        <taxon>Bacteria</taxon>
        <taxon>Pseudomonadati</taxon>
        <taxon>Pseudomonadota</taxon>
        <taxon>Gammaproteobacteria</taxon>
        <taxon>Pseudomonadales</taxon>
        <taxon>Pseudomonadaceae</taxon>
        <taxon>Pseudomonas</taxon>
    </lineage>
</organism>
<evidence type="ECO:0000313" key="3">
    <source>
        <dbReference type="Proteomes" id="UP000282378"/>
    </source>
</evidence>
<dbReference type="SUPFAM" id="SSF55729">
    <property type="entry name" value="Acyl-CoA N-acyltransferases (Nat)"/>
    <property type="match status" value="1"/>
</dbReference>
<dbReference type="Proteomes" id="UP000282378">
    <property type="component" value="Unassembled WGS sequence"/>
</dbReference>
<dbReference type="GO" id="GO:0016747">
    <property type="term" value="F:acyltransferase activity, transferring groups other than amino-acyl groups"/>
    <property type="evidence" value="ECO:0007669"/>
    <property type="project" value="InterPro"/>
</dbReference>
<reference evidence="2 3" key="1">
    <citation type="submission" date="2018-08" db="EMBL/GenBank/DDBJ databases">
        <title>Recombination of ecologically and evolutionarily significant loci maintains genetic cohesion in the Pseudomonas syringae species complex.</title>
        <authorList>
            <person name="Dillon M."/>
            <person name="Thakur S."/>
            <person name="Almeida R.N.D."/>
            <person name="Weir B.S."/>
            <person name="Guttman D.S."/>
        </authorList>
    </citation>
    <scope>NUCLEOTIDE SEQUENCE [LARGE SCALE GENOMIC DNA]</scope>
    <source>
        <strain evidence="2 3">88_10</strain>
    </source>
</reference>
<evidence type="ECO:0000313" key="2">
    <source>
        <dbReference type="EMBL" id="RML56316.1"/>
    </source>
</evidence>
<dbReference type="EMBL" id="RBNL01003193">
    <property type="protein sequence ID" value="RML56316.1"/>
    <property type="molecule type" value="Genomic_DNA"/>
</dbReference>
<dbReference type="CDD" id="cd04301">
    <property type="entry name" value="NAT_SF"/>
    <property type="match status" value="1"/>
</dbReference>
<gene>
    <name evidence="2" type="ORF">APX70_01249</name>
</gene>
<comment type="caution">
    <text evidence="2">The sequence shown here is derived from an EMBL/GenBank/DDBJ whole genome shotgun (WGS) entry which is preliminary data.</text>
</comment>
<evidence type="ECO:0000259" key="1">
    <source>
        <dbReference type="PROSITE" id="PS51186"/>
    </source>
</evidence>
<name>A0A3M2WYC7_PSEYM</name>
<dbReference type="PROSITE" id="PS51186">
    <property type="entry name" value="GNAT"/>
    <property type="match status" value="1"/>
</dbReference>
<keyword evidence="2" id="KW-0808">Transferase</keyword>
<dbReference type="Pfam" id="PF00583">
    <property type="entry name" value="Acetyltransf_1"/>
    <property type="match status" value="1"/>
</dbReference>
<dbReference type="Gene3D" id="3.40.630.30">
    <property type="match status" value="1"/>
</dbReference>
<dbReference type="InterPro" id="IPR000182">
    <property type="entry name" value="GNAT_dom"/>
</dbReference>